<dbReference type="SMART" id="SM00217">
    <property type="entry name" value="WAP"/>
    <property type="match status" value="1"/>
</dbReference>
<protein>
    <recommendedName>
        <fullName evidence="3">WAP domain-containing protein</fullName>
    </recommendedName>
</protein>
<evidence type="ECO:0000313" key="4">
    <source>
        <dbReference type="Ensembl" id="ENSCAFP00020017285.1"/>
    </source>
</evidence>
<evidence type="ECO:0000256" key="2">
    <source>
        <dbReference type="SAM" id="SignalP"/>
    </source>
</evidence>
<dbReference type="Ensembl" id="ENSCAFT00020020072.1">
    <property type="protein sequence ID" value="ENSCAFP00020017285.1"/>
    <property type="gene ID" value="ENSCAFG00020013849.1"/>
</dbReference>
<feature type="domain" description="WAP" evidence="3">
    <location>
        <begin position="79"/>
        <end position="126"/>
    </location>
</feature>
<evidence type="ECO:0000256" key="1">
    <source>
        <dbReference type="SAM" id="MobiDB-lite"/>
    </source>
</evidence>
<dbReference type="SUPFAM" id="SSF57256">
    <property type="entry name" value="Elafin-like"/>
    <property type="match status" value="1"/>
</dbReference>
<accession>A0A8C0KM74</accession>
<sequence length="130" mass="14053">MKLLRPAALPAVLLLLLLGLPSAQPWGRGRRKGACPRAQGARGRRGGGSLRSGPGDLLAPVPGHDAPAPPTHPVASSSAVQKPGYCPEFLHECPFVLLPLCYRDRGCKADRKCCFYNCRRQCLEPWLSLD</sequence>
<keyword evidence="5" id="KW-1185">Reference proteome</keyword>
<feature type="signal peptide" evidence="2">
    <location>
        <begin position="1"/>
        <end position="23"/>
    </location>
</feature>
<feature type="region of interest" description="Disordered" evidence="1">
    <location>
        <begin position="26"/>
        <end position="78"/>
    </location>
</feature>
<dbReference type="Gene3D" id="4.10.75.10">
    <property type="entry name" value="Elafin-like"/>
    <property type="match status" value="1"/>
</dbReference>
<dbReference type="GeneTree" id="ENSGT00390000002529"/>
<evidence type="ECO:0000259" key="3">
    <source>
        <dbReference type="PROSITE" id="PS51390"/>
    </source>
</evidence>
<reference evidence="4" key="2">
    <citation type="submission" date="2025-09" db="UniProtKB">
        <authorList>
            <consortium name="Ensembl"/>
        </authorList>
    </citation>
    <scope>IDENTIFICATION</scope>
</reference>
<keyword evidence="2" id="KW-0732">Signal</keyword>
<organism evidence="4 5">
    <name type="scientific">Canis lupus dingo</name>
    <name type="common">dingo</name>
    <dbReference type="NCBI Taxonomy" id="286419"/>
    <lineage>
        <taxon>Eukaryota</taxon>
        <taxon>Metazoa</taxon>
        <taxon>Chordata</taxon>
        <taxon>Craniata</taxon>
        <taxon>Vertebrata</taxon>
        <taxon>Euteleostomi</taxon>
        <taxon>Mammalia</taxon>
        <taxon>Eutheria</taxon>
        <taxon>Laurasiatheria</taxon>
        <taxon>Carnivora</taxon>
        <taxon>Caniformia</taxon>
        <taxon>Canidae</taxon>
        <taxon>Canis</taxon>
    </lineage>
</organism>
<name>A0A8C0KM74_CANLU</name>
<dbReference type="PROSITE" id="PS51390">
    <property type="entry name" value="WAP"/>
    <property type="match status" value="1"/>
</dbReference>
<evidence type="ECO:0000313" key="5">
    <source>
        <dbReference type="Proteomes" id="UP000694391"/>
    </source>
</evidence>
<dbReference type="Pfam" id="PF00095">
    <property type="entry name" value="WAP"/>
    <property type="match status" value="1"/>
</dbReference>
<dbReference type="GO" id="GO:0030414">
    <property type="term" value="F:peptidase inhibitor activity"/>
    <property type="evidence" value="ECO:0007669"/>
    <property type="project" value="InterPro"/>
</dbReference>
<dbReference type="Proteomes" id="UP000694391">
    <property type="component" value="Unplaced"/>
</dbReference>
<dbReference type="InterPro" id="IPR008197">
    <property type="entry name" value="WAP_dom"/>
</dbReference>
<dbReference type="GO" id="GO:0005576">
    <property type="term" value="C:extracellular region"/>
    <property type="evidence" value="ECO:0007669"/>
    <property type="project" value="InterPro"/>
</dbReference>
<reference evidence="4" key="1">
    <citation type="submission" date="2025-08" db="UniProtKB">
        <authorList>
            <consortium name="Ensembl"/>
        </authorList>
    </citation>
    <scope>IDENTIFICATION</scope>
</reference>
<dbReference type="AlphaFoldDB" id="A0A8C0KM74"/>
<proteinExistence type="predicted"/>
<dbReference type="InterPro" id="IPR036645">
    <property type="entry name" value="Elafin-like_sf"/>
</dbReference>
<feature type="chain" id="PRO_5034966565" description="WAP domain-containing protein" evidence="2">
    <location>
        <begin position="24"/>
        <end position="130"/>
    </location>
</feature>